<dbReference type="GO" id="GO:0004812">
    <property type="term" value="F:aminoacyl-tRNA ligase activity"/>
    <property type="evidence" value="ECO:0007669"/>
    <property type="project" value="InterPro"/>
</dbReference>
<reference evidence="5" key="1">
    <citation type="journal article" date="2014" name="Front. Microbiol.">
        <title>High frequency of phylogenetically diverse reductive dehalogenase-homologous genes in deep subseafloor sedimentary metagenomes.</title>
        <authorList>
            <person name="Kawai M."/>
            <person name="Futagami T."/>
            <person name="Toyoda A."/>
            <person name="Takaki Y."/>
            <person name="Nishi S."/>
            <person name="Hori S."/>
            <person name="Arai W."/>
            <person name="Tsubouchi T."/>
            <person name="Morono Y."/>
            <person name="Uchiyama I."/>
            <person name="Ito T."/>
            <person name="Fujiyama A."/>
            <person name="Inagaki F."/>
            <person name="Takami H."/>
        </authorList>
    </citation>
    <scope>NUCLEOTIDE SEQUENCE</scope>
    <source>
        <strain evidence="5">Expedition CK06-06</strain>
    </source>
</reference>
<protein>
    <recommendedName>
        <fullName evidence="4">Aminoacyl-tRNA synthetase class II (D/K/N) domain-containing protein</fullName>
    </recommendedName>
</protein>
<dbReference type="GO" id="GO:0005524">
    <property type="term" value="F:ATP binding"/>
    <property type="evidence" value="ECO:0007669"/>
    <property type="project" value="InterPro"/>
</dbReference>
<dbReference type="Gene3D" id="3.30.930.10">
    <property type="entry name" value="Bira Bifunctional Protein, Domain 2"/>
    <property type="match status" value="1"/>
</dbReference>
<feature type="domain" description="Aminoacyl-tRNA synthetase class II (D/K/N)" evidence="4">
    <location>
        <begin position="3"/>
        <end position="29"/>
    </location>
</feature>
<dbReference type="InterPro" id="IPR045864">
    <property type="entry name" value="aa-tRNA-synth_II/BPL/LPL"/>
</dbReference>
<evidence type="ECO:0000259" key="4">
    <source>
        <dbReference type="Pfam" id="PF00152"/>
    </source>
</evidence>
<evidence type="ECO:0000256" key="3">
    <source>
        <dbReference type="ARBA" id="ARBA00022840"/>
    </source>
</evidence>
<comment type="caution">
    <text evidence="5">The sequence shown here is derived from an EMBL/GenBank/DDBJ whole genome shotgun (WGS) entry which is preliminary data.</text>
</comment>
<evidence type="ECO:0000256" key="2">
    <source>
        <dbReference type="ARBA" id="ARBA00022741"/>
    </source>
</evidence>
<keyword evidence="1" id="KW-0436">Ligase</keyword>
<accession>X1DRI8</accession>
<dbReference type="Pfam" id="PF00152">
    <property type="entry name" value="tRNA-synt_2"/>
    <property type="match status" value="1"/>
</dbReference>
<keyword evidence="2" id="KW-0547">Nucleotide-binding</keyword>
<gene>
    <name evidence="5" type="ORF">S01H4_39391</name>
</gene>
<dbReference type="SUPFAM" id="SSF55681">
    <property type="entry name" value="Class II aaRS and biotin synthetases"/>
    <property type="match status" value="1"/>
</dbReference>
<proteinExistence type="predicted"/>
<dbReference type="AlphaFoldDB" id="X1DRI8"/>
<sequence>CVAAGIDRIVALLAGEETIREVIAFPKNQSALDLTFNAPSSVTEEQLSELHLHLREEG</sequence>
<dbReference type="GO" id="GO:0006418">
    <property type="term" value="P:tRNA aminoacylation for protein translation"/>
    <property type="evidence" value="ECO:0007669"/>
    <property type="project" value="InterPro"/>
</dbReference>
<dbReference type="InterPro" id="IPR004364">
    <property type="entry name" value="Aa-tRNA-synt_II"/>
</dbReference>
<dbReference type="EMBL" id="BART01021333">
    <property type="protein sequence ID" value="GAG98996.1"/>
    <property type="molecule type" value="Genomic_DNA"/>
</dbReference>
<organism evidence="5">
    <name type="scientific">marine sediment metagenome</name>
    <dbReference type="NCBI Taxonomy" id="412755"/>
    <lineage>
        <taxon>unclassified sequences</taxon>
        <taxon>metagenomes</taxon>
        <taxon>ecological metagenomes</taxon>
    </lineage>
</organism>
<evidence type="ECO:0000313" key="5">
    <source>
        <dbReference type="EMBL" id="GAG98996.1"/>
    </source>
</evidence>
<evidence type="ECO:0000256" key="1">
    <source>
        <dbReference type="ARBA" id="ARBA00022598"/>
    </source>
</evidence>
<keyword evidence="3" id="KW-0067">ATP-binding</keyword>
<name>X1DRI8_9ZZZZ</name>
<feature type="non-terminal residue" evidence="5">
    <location>
        <position position="1"/>
    </location>
</feature>